<dbReference type="AlphaFoldDB" id="A0A4Q7KQT0"/>
<gene>
    <name evidence="1" type="ORF">EV193_104405</name>
</gene>
<organism evidence="1 2">
    <name type="scientific">Herbihabitans rhizosphaerae</name>
    <dbReference type="NCBI Taxonomy" id="1872711"/>
    <lineage>
        <taxon>Bacteria</taxon>
        <taxon>Bacillati</taxon>
        <taxon>Actinomycetota</taxon>
        <taxon>Actinomycetes</taxon>
        <taxon>Pseudonocardiales</taxon>
        <taxon>Pseudonocardiaceae</taxon>
        <taxon>Herbihabitans</taxon>
    </lineage>
</organism>
<dbReference type="EMBL" id="SGWQ01000004">
    <property type="protein sequence ID" value="RZS39189.1"/>
    <property type="molecule type" value="Genomic_DNA"/>
</dbReference>
<accession>A0A4Q7KQT0</accession>
<evidence type="ECO:0000313" key="1">
    <source>
        <dbReference type="EMBL" id="RZS39189.1"/>
    </source>
</evidence>
<keyword evidence="2" id="KW-1185">Reference proteome</keyword>
<reference evidence="1 2" key="1">
    <citation type="submission" date="2019-02" db="EMBL/GenBank/DDBJ databases">
        <title>Genomic Encyclopedia of Type Strains, Phase IV (KMG-IV): sequencing the most valuable type-strain genomes for metagenomic binning, comparative biology and taxonomic classification.</title>
        <authorList>
            <person name="Goeker M."/>
        </authorList>
    </citation>
    <scope>NUCLEOTIDE SEQUENCE [LARGE SCALE GENOMIC DNA]</scope>
    <source>
        <strain evidence="1 2">DSM 101727</strain>
    </source>
</reference>
<evidence type="ECO:0000313" key="2">
    <source>
        <dbReference type="Proteomes" id="UP000294257"/>
    </source>
</evidence>
<dbReference type="Proteomes" id="UP000294257">
    <property type="component" value="Unassembled WGS sequence"/>
</dbReference>
<sequence>MKGSAVLTSELDHWIDELRRRRWSFYYFPNRHAPEIVAAVWLWHECADVILLYREDKMVAFRTPDVGDPLCPEWVTAFYGTDDQTTTVWVIRWALGLPEPGTDQESHYVHLMSAPASCRVERARPMVHRPGVQA</sequence>
<name>A0A4Q7KQT0_9PSEU</name>
<proteinExistence type="predicted"/>
<comment type="caution">
    <text evidence="1">The sequence shown here is derived from an EMBL/GenBank/DDBJ whole genome shotgun (WGS) entry which is preliminary data.</text>
</comment>
<protein>
    <submittedName>
        <fullName evidence="1">Uncharacterized protein</fullName>
    </submittedName>
</protein>